<keyword evidence="5" id="KW-1185">Reference proteome</keyword>
<comment type="caution">
    <text evidence="4">The sequence shown here is derived from an EMBL/GenBank/DDBJ whole genome shotgun (WGS) entry which is preliminary data.</text>
</comment>
<evidence type="ECO:0000313" key="5">
    <source>
        <dbReference type="Proteomes" id="UP001161017"/>
    </source>
</evidence>
<feature type="compositionally biased region" description="Polar residues" evidence="1">
    <location>
        <begin position="233"/>
        <end position="242"/>
    </location>
</feature>
<name>A0AA43TZ57_9LECA</name>
<reference evidence="4" key="1">
    <citation type="journal article" date="2023" name="Genome Biol. Evol.">
        <title>First Whole Genome Sequence and Flow Cytometry Genome Size Data for the Lichen-Forming Fungus Ramalina farinacea (Ascomycota).</title>
        <authorList>
            <person name="Llewellyn T."/>
            <person name="Mian S."/>
            <person name="Hill R."/>
            <person name="Leitch I.J."/>
            <person name="Gaya E."/>
        </authorList>
    </citation>
    <scope>NUCLEOTIDE SEQUENCE</scope>
    <source>
        <strain evidence="4">LIQ254RAFAR</strain>
    </source>
</reference>
<dbReference type="Gene3D" id="3.30.430.10">
    <property type="entry name" value="Killer Toxin P4, subunit A"/>
    <property type="match status" value="1"/>
</dbReference>
<dbReference type="SUPFAM" id="SSF55221">
    <property type="entry name" value="Yeast killer toxins"/>
    <property type="match status" value="2"/>
</dbReference>
<feature type="domain" description="Killer toxin Kp4" evidence="3">
    <location>
        <begin position="10"/>
        <end position="162"/>
    </location>
</feature>
<proteinExistence type="predicted"/>
<feature type="compositionally biased region" description="Polar residues" evidence="1">
    <location>
        <begin position="203"/>
        <end position="226"/>
    </location>
</feature>
<dbReference type="GO" id="GO:0005576">
    <property type="term" value="C:extracellular region"/>
    <property type="evidence" value="ECO:0007669"/>
    <property type="project" value="InterPro"/>
</dbReference>
<protein>
    <recommendedName>
        <fullName evidence="3">Killer toxin Kp4 domain-containing protein</fullName>
    </recommendedName>
</protein>
<dbReference type="Pfam" id="PF09044">
    <property type="entry name" value="Kp4"/>
    <property type="match status" value="1"/>
</dbReference>
<feature type="compositionally biased region" description="Low complexity" evidence="1">
    <location>
        <begin position="174"/>
        <end position="202"/>
    </location>
</feature>
<dbReference type="Proteomes" id="UP001161017">
    <property type="component" value="Unassembled WGS sequence"/>
</dbReference>
<dbReference type="InterPro" id="IPR015131">
    <property type="entry name" value="Killer_tox_Kp4"/>
</dbReference>
<feature type="signal peptide" evidence="2">
    <location>
        <begin position="1"/>
        <end position="20"/>
    </location>
</feature>
<evidence type="ECO:0000313" key="4">
    <source>
        <dbReference type="EMBL" id="MDI1489887.1"/>
    </source>
</evidence>
<dbReference type="AlphaFoldDB" id="A0AA43TZ57"/>
<feature type="region of interest" description="Disordered" evidence="1">
    <location>
        <begin position="367"/>
        <end position="392"/>
    </location>
</feature>
<evidence type="ECO:0000256" key="1">
    <source>
        <dbReference type="SAM" id="MobiDB-lite"/>
    </source>
</evidence>
<sequence>MIFYTRRLAALLCFSVQTIALGINCRGSGLCPRASFLNNNDASIIQTLRDVVHATSLPDTTVYSSGDHIVCVSQSTKITISPSFQGEIDGFSAGASIGLSGSIDSGGICLFPQGASLTLGSIKPLTDAILDHKCTTCGSVPIHFVDEGSNDPGAGILTFNYVAAPTCDRNCIRSLGSPDSGKSPSSSQPAQQPSGTLQQQPQKPSNTPVQQPTTQASVTPVTTQPRVTEPLTVIQQPFTSPSEPEPVTIIQTPSSASSDSSSSSGSGGGGSAASGSDDDTGSSADSGGEGGVVATTPAVNSATQQVVTVVSTQTSDQQGSAASATPGGDQDAGAAAAGPSTVTVAPGSSTAAAGGGVVTVTGGSTAATPSGNAGTSGQGAIASASPSSGLGVPGSARMADFTWLYIVIPMAALF</sequence>
<organism evidence="4 5">
    <name type="scientific">Ramalina farinacea</name>
    <dbReference type="NCBI Taxonomy" id="258253"/>
    <lineage>
        <taxon>Eukaryota</taxon>
        <taxon>Fungi</taxon>
        <taxon>Dikarya</taxon>
        <taxon>Ascomycota</taxon>
        <taxon>Pezizomycotina</taxon>
        <taxon>Lecanoromycetes</taxon>
        <taxon>OSLEUM clade</taxon>
        <taxon>Lecanoromycetidae</taxon>
        <taxon>Lecanorales</taxon>
        <taxon>Lecanorineae</taxon>
        <taxon>Ramalinaceae</taxon>
        <taxon>Ramalina</taxon>
    </lineage>
</organism>
<dbReference type="EMBL" id="JAPUFD010000010">
    <property type="protein sequence ID" value="MDI1489887.1"/>
    <property type="molecule type" value="Genomic_DNA"/>
</dbReference>
<feature type="region of interest" description="Disordered" evidence="1">
    <location>
        <begin position="173"/>
        <end position="350"/>
    </location>
</feature>
<feature type="compositionally biased region" description="Low complexity" evidence="1">
    <location>
        <begin position="254"/>
        <end position="264"/>
    </location>
</feature>
<dbReference type="InterPro" id="IPR011329">
    <property type="entry name" value="Killer_tox_Kp4/SMK"/>
</dbReference>
<evidence type="ECO:0000256" key="2">
    <source>
        <dbReference type="SAM" id="SignalP"/>
    </source>
</evidence>
<gene>
    <name evidence="4" type="ORF">OHK93_001086</name>
</gene>
<evidence type="ECO:0000259" key="3">
    <source>
        <dbReference type="Pfam" id="PF09044"/>
    </source>
</evidence>
<feature type="compositionally biased region" description="Low complexity" evidence="1">
    <location>
        <begin position="301"/>
        <end position="350"/>
    </location>
</feature>
<accession>A0AA43TZ57</accession>
<keyword evidence="2" id="KW-0732">Signal</keyword>
<feature type="chain" id="PRO_5041247180" description="Killer toxin Kp4 domain-containing protein" evidence="2">
    <location>
        <begin position="21"/>
        <end position="414"/>
    </location>
</feature>